<dbReference type="PANTHER" id="PTHR37042">
    <property type="entry name" value="OUTER MEMBRANE PROTEIN RV1973"/>
    <property type="match status" value="1"/>
</dbReference>
<sequence length="168" mass="18072">MAVVQRALRLTSLLVVLAVLALGGLGRLYLDLKRVQDTSAASAEAAQAARAYAADMLSYDHRTIEADLARARSHATGPLAEHYANLAGTFIPQVRRQQKVQQATVAAVAVEEASPERVKVLVFLNTTTSRTEGPAEVVQNRARLVMVVTDGRWLVSGLSTLIGNTPIR</sequence>
<dbReference type="AlphaFoldDB" id="A0A4V5V045"/>
<comment type="subcellular location">
    <subcellularLocation>
        <location evidence="1">Membrane</location>
    </subcellularLocation>
</comment>
<dbReference type="EMBL" id="SZQA01000002">
    <property type="protein sequence ID" value="TKK90963.1"/>
    <property type="molecule type" value="Genomic_DNA"/>
</dbReference>
<dbReference type="GO" id="GO:0016020">
    <property type="term" value="C:membrane"/>
    <property type="evidence" value="ECO:0007669"/>
    <property type="project" value="UniProtKB-SubCell"/>
</dbReference>
<name>A0A4V5V045_9ACTN</name>
<evidence type="ECO:0000256" key="2">
    <source>
        <dbReference type="ARBA" id="ARBA00023136"/>
    </source>
</evidence>
<gene>
    <name evidence="3" type="ORF">FDA94_04195</name>
</gene>
<dbReference type="Proteomes" id="UP000308705">
    <property type="component" value="Unassembled WGS sequence"/>
</dbReference>
<protein>
    <recommendedName>
        <fullName evidence="5">Mce-associated membrane protein</fullName>
    </recommendedName>
</protein>
<evidence type="ECO:0000313" key="3">
    <source>
        <dbReference type="EMBL" id="TKK90963.1"/>
    </source>
</evidence>
<proteinExistence type="predicted"/>
<comment type="caution">
    <text evidence="3">The sequence shown here is derived from an EMBL/GenBank/DDBJ whole genome shotgun (WGS) entry which is preliminary data.</text>
</comment>
<evidence type="ECO:0000313" key="4">
    <source>
        <dbReference type="Proteomes" id="UP000308705"/>
    </source>
</evidence>
<reference evidence="3 4" key="1">
    <citation type="submission" date="2019-04" db="EMBL/GenBank/DDBJ databases">
        <title>Herbidospora sp. NEAU-GS14.nov., a novel actinomycete isolated from soil.</title>
        <authorList>
            <person name="Han L."/>
        </authorList>
    </citation>
    <scope>NUCLEOTIDE SEQUENCE [LARGE SCALE GENOMIC DNA]</scope>
    <source>
        <strain evidence="3 4">NEAU-GS14</strain>
    </source>
</reference>
<dbReference type="RefSeq" id="WP_137245689.1">
    <property type="nucleotide sequence ID" value="NZ_SZQA01000002.1"/>
</dbReference>
<evidence type="ECO:0008006" key="5">
    <source>
        <dbReference type="Google" id="ProtNLM"/>
    </source>
</evidence>
<organism evidence="3 4">
    <name type="scientific">Herbidospora galbida</name>
    <dbReference type="NCBI Taxonomy" id="2575442"/>
    <lineage>
        <taxon>Bacteria</taxon>
        <taxon>Bacillati</taxon>
        <taxon>Actinomycetota</taxon>
        <taxon>Actinomycetes</taxon>
        <taxon>Streptosporangiales</taxon>
        <taxon>Streptosporangiaceae</taxon>
        <taxon>Herbidospora</taxon>
    </lineage>
</organism>
<evidence type="ECO:0000256" key="1">
    <source>
        <dbReference type="ARBA" id="ARBA00004370"/>
    </source>
</evidence>
<dbReference type="OrthoDB" id="3536396at2"/>
<keyword evidence="2" id="KW-0472">Membrane</keyword>
<dbReference type="PANTHER" id="PTHR37042:SF4">
    <property type="entry name" value="OUTER MEMBRANE PROTEIN RV1973"/>
    <property type="match status" value="1"/>
</dbReference>
<keyword evidence="4" id="KW-1185">Reference proteome</keyword>
<accession>A0A4V5V045</accession>